<evidence type="ECO:0000256" key="4">
    <source>
        <dbReference type="SAM" id="SignalP"/>
    </source>
</evidence>
<dbReference type="PROSITE" id="PS50102">
    <property type="entry name" value="RRM"/>
    <property type="match status" value="1"/>
</dbReference>
<evidence type="ECO:0000259" key="5">
    <source>
        <dbReference type="PROSITE" id="PS50102"/>
    </source>
</evidence>
<dbReference type="EMBL" id="QGNW01000710">
    <property type="protein sequence ID" value="RVW64679.1"/>
    <property type="molecule type" value="Genomic_DNA"/>
</dbReference>
<feature type="region of interest" description="Disordered" evidence="3">
    <location>
        <begin position="43"/>
        <end position="209"/>
    </location>
</feature>
<dbReference type="InterPro" id="IPR000504">
    <property type="entry name" value="RRM_dom"/>
</dbReference>
<proteinExistence type="predicted"/>
<feature type="compositionally biased region" description="Acidic residues" evidence="3">
    <location>
        <begin position="182"/>
        <end position="193"/>
    </location>
</feature>
<evidence type="ECO:0000256" key="2">
    <source>
        <dbReference type="PROSITE-ProRule" id="PRU00176"/>
    </source>
</evidence>
<keyword evidence="4" id="KW-0732">Signal</keyword>
<dbReference type="SMART" id="SM00360">
    <property type="entry name" value="RRM"/>
    <property type="match status" value="1"/>
</dbReference>
<dbReference type="SUPFAM" id="SSF54928">
    <property type="entry name" value="RNA-binding domain, RBD"/>
    <property type="match status" value="1"/>
</dbReference>
<protein>
    <submittedName>
        <fullName evidence="6">Nucleolin 2</fullName>
    </submittedName>
</protein>
<gene>
    <name evidence="6" type="primary">Os04g0620700_2</name>
    <name evidence="6" type="ORF">CK203_058009</name>
</gene>
<dbReference type="Proteomes" id="UP000288805">
    <property type="component" value="Unassembled WGS sequence"/>
</dbReference>
<dbReference type="InterPro" id="IPR035979">
    <property type="entry name" value="RBD_domain_sf"/>
</dbReference>
<dbReference type="GO" id="GO:0003723">
    <property type="term" value="F:RNA binding"/>
    <property type="evidence" value="ECO:0007669"/>
    <property type="project" value="UniProtKB-UniRule"/>
</dbReference>
<dbReference type="InterPro" id="IPR012677">
    <property type="entry name" value="Nucleotide-bd_a/b_plait_sf"/>
</dbReference>
<dbReference type="Gene3D" id="3.30.70.330">
    <property type="match status" value="1"/>
</dbReference>
<evidence type="ECO:0000256" key="1">
    <source>
        <dbReference type="ARBA" id="ARBA00022884"/>
    </source>
</evidence>
<feature type="compositionally biased region" description="Acidic residues" evidence="3">
    <location>
        <begin position="152"/>
        <end position="161"/>
    </location>
</feature>
<dbReference type="AlphaFoldDB" id="A0A438FXJ8"/>
<reference evidence="6 7" key="1">
    <citation type="journal article" date="2018" name="PLoS Genet.">
        <title>Population sequencing reveals clonal diversity and ancestral inbreeding in the grapevine cultivar Chardonnay.</title>
        <authorList>
            <person name="Roach M.J."/>
            <person name="Johnson D.L."/>
            <person name="Bohlmann J."/>
            <person name="van Vuuren H.J."/>
            <person name="Jones S.J."/>
            <person name="Pretorius I.S."/>
            <person name="Schmidt S.A."/>
            <person name="Borneman A.R."/>
        </authorList>
    </citation>
    <scope>NUCLEOTIDE SEQUENCE [LARGE SCALE GENOMIC DNA]</scope>
    <source>
        <strain evidence="7">cv. Chardonnay</strain>
        <tissue evidence="6">Leaf</tissue>
    </source>
</reference>
<dbReference type="Pfam" id="PF00076">
    <property type="entry name" value="RRM_1"/>
    <property type="match status" value="1"/>
</dbReference>
<feature type="chain" id="PRO_5019409005" evidence="4">
    <location>
        <begin position="24"/>
        <end position="503"/>
    </location>
</feature>
<evidence type="ECO:0000256" key="3">
    <source>
        <dbReference type="SAM" id="MobiDB-lite"/>
    </source>
</evidence>
<feature type="domain" description="RRM" evidence="5">
    <location>
        <begin position="214"/>
        <end position="290"/>
    </location>
</feature>
<keyword evidence="1 2" id="KW-0694">RNA-binding</keyword>
<feature type="compositionally biased region" description="Acidic residues" evidence="3">
    <location>
        <begin position="117"/>
        <end position="129"/>
    </location>
</feature>
<evidence type="ECO:0000313" key="6">
    <source>
        <dbReference type="EMBL" id="RVW64679.1"/>
    </source>
</evidence>
<organism evidence="6 7">
    <name type="scientific">Vitis vinifera</name>
    <name type="common">Grape</name>
    <dbReference type="NCBI Taxonomy" id="29760"/>
    <lineage>
        <taxon>Eukaryota</taxon>
        <taxon>Viridiplantae</taxon>
        <taxon>Streptophyta</taxon>
        <taxon>Embryophyta</taxon>
        <taxon>Tracheophyta</taxon>
        <taxon>Spermatophyta</taxon>
        <taxon>Magnoliopsida</taxon>
        <taxon>eudicotyledons</taxon>
        <taxon>Gunneridae</taxon>
        <taxon>Pentapetalae</taxon>
        <taxon>rosids</taxon>
        <taxon>Vitales</taxon>
        <taxon>Vitaceae</taxon>
        <taxon>Viteae</taxon>
        <taxon>Vitis</taxon>
    </lineage>
</organism>
<sequence>MQLARKLILHLGIFNTWWLHIEGWITVEISGFLCCKVASQAKKLPPSSQKNVPEAAPKKAESSDSSDGSDSDEEKPTVAKNVAAAAPKKKVQSSDSSSETSSEEEEEPQKKPSPKEDIDEEDSADESDEEPQKRKLEVPTSVSSSAGKSSSSEEESSDSEDEPSKVPLPKKATQVSKKSIGPEEDSSEEESNEEVPSKTPKKNDTDVEMSTGSKTLFVSNLSFSIQKEDVEHFFKDAGEVVDVRFSSDADGRFKGFGHVEFATPEAAQKALKVNGKDLLGRAVRSTLEEYFGSCGEVSRISIPKDYESDSVKEIADMDFTDDQPTSLVHSPTTKLCHFGTKCLGICDDNDLLYEDFNVTPVAVAQFLLQLSILVLIPRRHLPAMSLTSSMVLPSILMASNHLFAPLSLSPNGTDQSLRVSASLPVITLNEGHDVIMGGIIMAKLSLEITGDRYHQKKKSNQRTLVRGMMFHHNSNDFDNGLFEADLIEKDFGNQIAGMDSFGC</sequence>
<dbReference type="PANTHER" id="PTHR23236">
    <property type="entry name" value="EUKARYOTIC TRANSLATION INITIATION FACTOR 4B/4H"/>
    <property type="match status" value="1"/>
</dbReference>
<evidence type="ECO:0000313" key="7">
    <source>
        <dbReference type="Proteomes" id="UP000288805"/>
    </source>
</evidence>
<comment type="caution">
    <text evidence="6">The sequence shown here is derived from an EMBL/GenBank/DDBJ whole genome shotgun (WGS) entry which is preliminary data.</text>
</comment>
<accession>A0A438FXJ8</accession>
<feature type="compositionally biased region" description="Low complexity" evidence="3">
    <location>
        <begin position="141"/>
        <end position="150"/>
    </location>
</feature>
<dbReference type="PANTHER" id="PTHR23236:SF11">
    <property type="entry name" value="EUKARYOTIC TRANSLATION INITIATION FACTOR 4H"/>
    <property type="match status" value="1"/>
</dbReference>
<name>A0A438FXJ8_VITVI</name>
<feature type="signal peptide" evidence="4">
    <location>
        <begin position="1"/>
        <end position="23"/>
    </location>
</feature>